<organism evidence="2 3">
    <name type="scientific">Globisporangium ultimum (strain ATCC 200006 / CBS 805.95 / DAOM BR144)</name>
    <name type="common">Pythium ultimum</name>
    <dbReference type="NCBI Taxonomy" id="431595"/>
    <lineage>
        <taxon>Eukaryota</taxon>
        <taxon>Sar</taxon>
        <taxon>Stramenopiles</taxon>
        <taxon>Oomycota</taxon>
        <taxon>Peronosporomycetes</taxon>
        <taxon>Pythiales</taxon>
        <taxon>Pythiaceae</taxon>
        <taxon>Globisporangium</taxon>
    </lineage>
</organism>
<evidence type="ECO:0000256" key="1">
    <source>
        <dbReference type="SAM" id="MobiDB-lite"/>
    </source>
</evidence>
<evidence type="ECO:0000313" key="2">
    <source>
        <dbReference type="EnsemblProtists" id="PYU1_T004724"/>
    </source>
</evidence>
<dbReference type="VEuPathDB" id="FungiDB:PYU1_G004713"/>
<dbReference type="OMA" id="ADAFFRC"/>
<dbReference type="eggNOG" id="ENOG502S1BP">
    <property type="taxonomic scope" value="Eukaryota"/>
</dbReference>
<sequence>MGGNQSRVEASDVETEIKNHGERQGEATASINLTPALVAQLNDKSPAEPAAAQRHAVTLTPEQEAFVKKQVQDAYLKGASDFRKDLEAKQKKQAESAPAAVDPTKQAQHAKELEAKENARVQRLVDEINRKKYRAPLNDVQCSPERDACLQCYRDKQSDILQCKEVADAFIRCSQQTTEQFVKDN</sequence>
<accession>K3WID2</accession>
<protein>
    <recommendedName>
        <fullName evidence="4">CHCH domain-containing protein</fullName>
    </recommendedName>
</protein>
<evidence type="ECO:0008006" key="4">
    <source>
        <dbReference type="Google" id="ProtNLM"/>
    </source>
</evidence>
<dbReference type="InParanoid" id="K3WID2"/>
<dbReference type="Proteomes" id="UP000019132">
    <property type="component" value="Unassembled WGS sequence"/>
</dbReference>
<feature type="region of interest" description="Disordered" evidence="1">
    <location>
        <begin position="86"/>
        <end position="114"/>
    </location>
</feature>
<dbReference type="EMBL" id="GL376631">
    <property type="status" value="NOT_ANNOTATED_CDS"/>
    <property type="molecule type" value="Genomic_DNA"/>
</dbReference>
<reference evidence="3" key="2">
    <citation type="submission" date="2010-04" db="EMBL/GenBank/DDBJ databases">
        <authorList>
            <person name="Buell R."/>
            <person name="Hamilton J."/>
            <person name="Hostetler J."/>
        </authorList>
    </citation>
    <scope>NUCLEOTIDE SEQUENCE [LARGE SCALE GENOMIC DNA]</scope>
    <source>
        <strain evidence="3">DAOM:BR144</strain>
    </source>
</reference>
<feature type="compositionally biased region" description="Basic and acidic residues" evidence="1">
    <location>
        <begin position="15"/>
        <end position="25"/>
    </location>
</feature>
<dbReference type="HOGENOM" id="CLU_127375_0_0_1"/>
<evidence type="ECO:0000313" key="3">
    <source>
        <dbReference type="Proteomes" id="UP000019132"/>
    </source>
</evidence>
<name>K3WID2_GLOUD</name>
<reference evidence="3" key="1">
    <citation type="journal article" date="2010" name="Genome Biol.">
        <title>Genome sequence of the necrotrophic plant pathogen Pythium ultimum reveals original pathogenicity mechanisms and effector repertoire.</title>
        <authorList>
            <person name="Levesque C.A."/>
            <person name="Brouwer H."/>
            <person name="Cano L."/>
            <person name="Hamilton J.P."/>
            <person name="Holt C."/>
            <person name="Huitema E."/>
            <person name="Raffaele S."/>
            <person name="Robideau G.P."/>
            <person name="Thines M."/>
            <person name="Win J."/>
            <person name="Zerillo M.M."/>
            <person name="Beakes G.W."/>
            <person name="Boore J.L."/>
            <person name="Busam D."/>
            <person name="Dumas B."/>
            <person name="Ferriera S."/>
            <person name="Fuerstenberg S.I."/>
            <person name="Gachon C.M."/>
            <person name="Gaulin E."/>
            <person name="Govers F."/>
            <person name="Grenville-Briggs L."/>
            <person name="Horner N."/>
            <person name="Hostetler J."/>
            <person name="Jiang R.H."/>
            <person name="Johnson J."/>
            <person name="Krajaejun T."/>
            <person name="Lin H."/>
            <person name="Meijer H.J."/>
            <person name="Moore B."/>
            <person name="Morris P."/>
            <person name="Phuntmart V."/>
            <person name="Puiu D."/>
            <person name="Shetty J."/>
            <person name="Stajich J.E."/>
            <person name="Tripathy S."/>
            <person name="Wawra S."/>
            <person name="van West P."/>
            <person name="Whitty B.R."/>
            <person name="Coutinho P.M."/>
            <person name="Henrissat B."/>
            <person name="Martin F."/>
            <person name="Thomas P.D."/>
            <person name="Tyler B.M."/>
            <person name="De Vries R.P."/>
            <person name="Kamoun S."/>
            <person name="Yandell M."/>
            <person name="Tisserat N."/>
            <person name="Buell C.R."/>
        </authorList>
    </citation>
    <scope>NUCLEOTIDE SEQUENCE</scope>
    <source>
        <strain evidence="3">DAOM:BR144</strain>
    </source>
</reference>
<keyword evidence="3" id="KW-1185">Reference proteome</keyword>
<feature type="region of interest" description="Disordered" evidence="1">
    <location>
        <begin position="1"/>
        <end position="31"/>
    </location>
</feature>
<reference evidence="2" key="3">
    <citation type="submission" date="2015-02" db="UniProtKB">
        <authorList>
            <consortium name="EnsemblProtists"/>
        </authorList>
    </citation>
    <scope>IDENTIFICATION</scope>
    <source>
        <strain evidence="2">DAOM BR144</strain>
    </source>
</reference>
<dbReference type="EnsemblProtists" id="PYU1_T004724">
    <property type="protein sequence ID" value="PYU1_T004724"/>
    <property type="gene ID" value="PYU1_G004713"/>
</dbReference>
<dbReference type="AlphaFoldDB" id="K3WID2"/>
<proteinExistence type="predicted"/>